<dbReference type="GeneID" id="86823820"/>
<feature type="domain" description="Solute-binding protein family 3/N-terminal" evidence="3">
    <location>
        <begin position="72"/>
        <end position="299"/>
    </location>
</feature>
<dbReference type="InterPro" id="IPR001638">
    <property type="entry name" value="Solute-binding_3/MltF_N"/>
</dbReference>
<comment type="caution">
    <text evidence="4">The sequence shown here is derived from an EMBL/GenBank/DDBJ whole genome shotgun (WGS) entry which is preliminary data.</text>
</comment>
<dbReference type="PANTHER" id="PTHR35936:SF17">
    <property type="entry name" value="ARGININE-BINDING EXTRACELLULAR PROTEIN ARTP"/>
    <property type="match status" value="1"/>
</dbReference>
<dbReference type="PROSITE" id="PS51257">
    <property type="entry name" value="PROKAR_LIPOPROTEIN"/>
    <property type="match status" value="1"/>
</dbReference>
<dbReference type="Pfam" id="PF00497">
    <property type="entry name" value="SBP_bac_3"/>
    <property type="match status" value="1"/>
</dbReference>
<evidence type="ECO:0000313" key="4">
    <source>
        <dbReference type="EMBL" id="PKZ52942.1"/>
    </source>
</evidence>
<gene>
    <name evidence="4" type="ORF">CYJ70_04290</name>
</gene>
<dbReference type="CDD" id="cd01004">
    <property type="entry name" value="PBP2_MidA_like"/>
    <property type="match status" value="1"/>
</dbReference>
<protein>
    <submittedName>
        <fullName evidence="4">ABC transporter substrate-binding protein</fullName>
    </submittedName>
</protein>
<name>A0ABX4SGB1_9BIFI</name>
<dbReference type="PANTHER" id="PTHR35936">
    <property type="entry name" value="MEMBRANE-BOUND LYTIC MUREIN TRANSGLYCOSYLASE F"/>
    <property type="match status" value="1"/>
</dbReference>
<feature type="signal peptide" evidence="2">
    <location>
        <begin position="1"/>
        <end position="31"/>
    </location>
</feature>
<dbReference type="Gene3D" id="3.40.190.10">
    <property type="entry name" value="Periplasmic binding protein-like II"/>
    <property type="match status" value="2"/>
</dbReference>
<evidence type="ECO:0000256" key="2">
    <source>
        <dbReference type="SAM" id="SignalP"/>
    </source>
</evidence>
<organism evidence="4 5">
    <name type="scientific">Gardnerella pickettii</name>
    <dbReference type="NCBI Taxonomy" id="2914924"/>
    <lineage>
        <taxon>Bacteria</taxon>
        <taxon>Bacillati</taxon>
        <taxon>Actinomycetota</taxon>
        <taxon>Actinomycetes</taxon>
        <taxon>Bifidobacteriales</taxon>
        <taxon>Bifidobacteriaceae</taxon>
        <taxon>Gardnerella</taxon>
    </lineage>
</organism>
<proteinExistence type="predicted"/>
<dbReference type="SUPFAM" id="SSF53850">
    <property type="entry name" value="Periplasmic binding protein-like II"/>
    <property type="match status" value="1"/>
</dbReference>
<evidence type="ECO:0000256" key="1">
    <source>
        <dbReference type="ARBA" id="ARBA00022729"/>
    </source>
</evidence>
<feature type="chain" id="PRO_5045461917" evidence="2">
    <location>
        <begin position="32"/>
        <end position="311"/>
    </location>
</feature>
<dbReference type="EMBL" id="PKJE01000003">
    <property type="protein sequence ID" value="PKZ52942.1"/>
    <property type="molecule type" value="Genomic_DNA"/>
</dbReference>
<reference evidence="4 5" key="1">
    <citation type="submission" date="2017-12" db="EMBL/GenBank/DDBJ databases">
        <title>Phylogenetic diversity of female urinary microbiome.</title>
        <authorList>
            <person name="Thomas-White K."/>
            <person name="Wolfe A.J."/>
        </authorList>
    </citation>
    <scope>NUCLEOTIDE SEQUENCE [LARGE SCALE GENOMIC DNA]</scope>
    <source>
        <strain evidence="4 5">UMB0833</strain>
    </source>
</reference>
<dbReference type="Proteomes" id="UP000234904">
    <property type="component" value="Unassembled WGS sequence"/>
</dbReference>
<evidence type="ECO:0000259" key="3">
    <source>
        <dbReference type="SMART" id="SM00062"/>
    </source>
</evidence>
<accession>A0ABX4SGB1</accession>
<sequence length="311" mass="33173">MLKSNKIFKSIKSIKPIAAIATLALIGCTCACGPADSKAADPDVARSYDVSKVQKDEEIAKLVPESVAKTGELTVGVNVSYAPAEFFAADGKTPVGYEIDFSKALAKLMGLKAKIMHAQFDSIIPAIGSKYNVGISGFTVNAERMKSVDFVTYANAGLSFEVRKGNPTKVDPKNLCGKKVTLETGTVGEPIMEEAKKQCKANNNKPLEILSFKDQTDATTALLSGRADVMYADTPVAGYAAIKNSGKLEILESSNDAEPMGAAVKKGDAKMLKLIKAAIDKLMKNGVYKDILKKWGVENVAIKESQVNPEV</sequence>
<keyword evidence="1 2" id="KW-0732">Signal</keyword>
<dbReference type="SMART" id="SM00062">
    <property type="entry name" value="PBPb"/>
    <property type="match status" value="1"/>
</dbReference>
<keyword evidence="5" id="KW-1185">Reference proteome</keyword>
<dbReference type="RefSeq" id="WP_004132871.1">
    <property type="nucleotide sequence ID" value="NZ_JAKNCU010000001.1"/>
</dbReference>
<evidence type="ECO:0000313" key="5">
    <source>
        <dbReference type="Proteomes" id="UP000234904"/>
    </source>
</evidence>